<protein>
    <submittedName>
        <fullName evidence="4">Glycosyltransferase family 32 protein</fullName>
    </submittedName>
</protein>
<dbReference type="STRING" id="503106.A0A218Z0M7"/>
<reference evidence="4 5" key="1">
    <citation type="submission" date="2017-04" db="EMBL/GenBank/DDBJ databases">
        <title>Draft genome sequence of Marssonina coronaria NL1: causal agent of apple blotch.</title>
        <authorList>
            <person name="Cheng Q."/>
        </authorList>
    </citation>
    <scope>NUCLEOTIDE SEQUENCE [LARGE SCALE GENOMIC DNA]</scope>
    <source>
        <strain evidence="4 5">NL1</strain>
    </source>
</reference>
<name>A0A218Z0M7_9HELO</name>
<dbReference type="Gene3D" id="3.90.550.20">
    <property type="match status" value="1"/>
</dbReference>
<sequence length="553" mass="60266">MEKMRPALSPTKAAFGNRVPKQIQRCLPLYITAIVFFLLMANLDLLGSASSIGNSKRGVTPDQKPLLAPAGGNNIIINNINNNNNNNKSAIPIPETFPRKVWQTWKVDALAFEERDLGRARTWTAKNPGYRYEVLTDNNDMYYVEAHFGLHGINRPDIVDVYRSLTARIIKADLLRYLIMYVEGGVYADIDVENLKPIDRWLPRRFEEKDVDIVIGVEVDEPTFAQHPILGQKSRSFCQWTFMCKPGNPFMLRLIDGILEWLHGVALKEGKGVGDIVLDFDEVLTGTGPSAFTAAALAEMSAREGREVTWDTFHNLDEAVLVKGMLVLNVEAFAAGQGHSDSGNHHSRFALVKHRYHASAWTDAHPRHMHPAYGEVEKCNWNAECVAMWDVNTAAYEKLSEEDQAKLIAIKKFTDEADRVKAEQEARFLDALEKQEAQKPVFDPGPQLEALSADPARAPVAGGAGAGVLDAAAPATVANAGLISLPLQAAAADAAKFLPAAEFPAAKVPVADDKTAKDASADGKSEAAAAGKSGEKDETTKDEPILGAGFGAS</sequence>
<keyword evidence="3" id="KW-0472">Membrane</keyword>
<keyword evidence="5" id="KW-1185">Reference proteome</keyword>
<feature type="transmembrane region" description="Helical" evidence="3">
    <location>
        <begin position="27"/>
        <end position="47"/>
    </location>
</feature>
<feature type="compositionally biased region" description="Basic and acidic residues" evidence="2">
    <location>
        <begin position="533"/>
        <end position="544"/>
    </location>
</feature>
<evidence type="ECO:0000313" key="5">
    <source>
        <dbReference type="Proteomes" id="UP000242519"/>
    </source>
</evidence>
<dbReference type="InterPro" id="IPR029044">
    <property type="entry name" value="Nucleotide-diphossugar_trans"/>
</dbReference>
<dbReference type="AlphaFoldDB" id="A0A218Z0M7"/>
<gene>
    <name evidence="4" type="ORF">B2J93_7296</name>
</gene>
<dbReference type="PANTHER" id="PTHR31834:SF8">
    <property type="entry name" value="TRANSFERASE, PUTATIVE (AFU_ORTHOLOGUE AFUA_6G14040)-RELATED"/>
    <property type="match status" value="1"/>
</dbReference>
<feature type="compositionally biased region" description="Basic and acidic residues" evidence="2">
    <location>
        <begin position="510"/>
        <end position="525"/>
    </location>
</feature>
<organism evidence="4 5">
    <name type="scientific">Diplocarpon coronariae</name>
    <dbReference type="NCBI Taxonomy" id="2795749"/>
    <lineage>
        <taxon>Eukaryota</taxon>
        <taxon>Fungi</taxon>
        <taxon>Dikarya</taxon>
        <taxon>Ascomycota</taxon>
        <taxon>Pezizomycotina</taxon>
        <taxon>Leotiomycetes</taxon>
        <taxon>Helotiales</taxon>
        <taxon>Drepanopezizaceae</taxon>
        <taxon>Diplocarpon</taxon>
    </lineage>
</organism>
<keyword evidence="3" id="KW-1133">Transmembrane helix</keyword>
<dbReference type="EMBL" id="MZNU01000280">
    <property type="protein sequence ID" value="OWP01312.1"/>
    <property type="molecule type" value="Genomic_DNA"/>
</dbReference>
<accession>A0A218Z0M7</accession>
<evidence type="ECO:0000256" key="3">
    <source>
        <dbReference type="SAM" id="Phobius"/>
    </source>
</evidence>
<dbReference type="InterPro" id="IPR039367">
    <property type="entry name" value="Och1-like"/>
</dbReference>
<feature type="region of interest" description="Disordered" evidence="2">
    <location>
        <begin position="508"/>
        <end position="553"/>
    </location>
</feature>
<comment type="caution">
    <text evidence="4">The sequence shown here is derived from an EMBL/GenBank/DDBJ whole genome shotgun (WGS) entry which is preliminary data.</text>
</comment>
<comment type="similarity">
    <text evidence="1">Belongs to the glycosyltransferase 32 family.</text>
</comment>
<evidence type="ECO:0000313" key="4">
    <source>
        <dbReference type="EMBL" id="OWP01312.1"/>
    </source>
</evidence>
<dbReference type="PANTHER" id="PTHR31834">
    <property type="entry name" value="INITIATION-SPECIFIC ALPHA-1,6-MANNOSYLTRANSFERASE"/>
    <property type="match status" value="1"/>
</dbReference>
<proteinExistence type="inferred from homology"/>
<dbReference type="Pfam" id="PF04488">
    <property type="entry name" value="Gly_transf_sug"/>
    <property type="match status" value="1"/>
</dbReference>
<dbReference type="FunFam" id="3.90.550.20:FF:000004">
    <property type="entry name" value="Glycosyltransferase family 32 protein"/>
    <property type="match status" value="1"/>
</dbReference>
<evidence type="ECO:0000256" key="1">
    <source>
        <dbReference type="ARBA" id="ARBA00009003"/>
    </source>
</evidence>
<dbReference type="GO" id="GO:0000136">
    <property type="term" value="C:mannan polymerase complex"/>
    <property type="evidence" value="ECO:0007669"/>
    <property type="project" value="TreeGrafter"/>
</dbReference>
<dbReference type="InterPro" id="IPR007577">
    <property type="entry name" value="GlycoTrfase_DXD_sugar-bd_CS"/>
</dbReference>
<dbReference type="OrthoDB" id="409543at2759"/>
<dbReference type="GO" id="GO:0000009">
    <property type="term" value="F:alpha-1,6-mannosyltransferase activity"/>
    <property type="evidence" value="ECO:0007669"/>
    <property type="project" value="InterPro"/>
</dbReference>
<dbReference type="SUPFAM" id="SSF53448">
    <property type="entry name" value="Nucleotide-diphospho-sugar transferases"/>
    <property type="match status" value="1"/>
</dbReference>
<evidence type="ECO:0000256" key="2">
    <source>
        <dbReference type="SAM" id="MobiDB-lite"/>
    </source>
</evidence>
<dbReference type="Proteomes" id="UP000242519">
    <property type="component" value="Unassembled WGS sequence"/>
</dbReference>
<dbReference type="InParanoid" id="A0A218Z0M7"/>
<keyword evidence="3" id="KW-0812">Transmembrane</keyword>
<dbReference type="GO" id="GO:0006487">
    <property type="term" value="P:protein N-linked glycosylation"/>
    <property type="evidence" value="ECO:0007669"/>
    <property type="project" value="TreeGrafter"/>
</dbReference>